<organism evidence="4 5">
    <name type="scientific">Candidatus Komeilibacteria bacterium CG10_big_fil_rev_8_21_14_0_10_41_13</name>
    <dbReference type="NCBI Taxonomy" id="1974476"/>
    <lineage>
        <taxon>Bacteria</taxon>
        <taxon>Candidatus Komeiliibacteriota</taxon>
    </lineage>
</organism>
<evidence type="ECO:0000256" key="2">
    <source>
        <dbReference type="ARBA" id="ARBA00022801"/>
    </source>
</evidence>
<comment type="cofactor">
    <cofactor evidence="1">
        <name>Mg(2+)</name>
        <dbReference type="ChEBI" id="CHEBI:18420"/>
    </cofactor>
</comment>
<name>A0A2M6WC65_9BACT</name>
<dbReference type="SUPFAM" id="SSF55811">
    <property type="entry name" value="Nudix"/>
    <property type="match status" value="1"/>
</dbReference>
<dbReference type="EMBL" id="PFBO01000108">
    <property type="protein sequence ID" value="PIT90295.1"/>
    <property type="molecule type" value="Genomic_DNA"/>
</dbReference>
<dbReference type="Pfam" id="PF00293">
    <property type="entry name" value="NUDIX"/>
    <property type="match status" value="1"/>
</dbReference>
<reference evidence="5" key="1">
    <citation type="submission" date="2017-09" db="EMBL/GenBank/DDBJ databases">
        <title>Depth-based differentiation of microbial function through sediment-hosted aquifers and enrichment of novel symbionts in the deep terrestrial subsurface.</title>
        <authorList>
            <person name="Probst A.J."/>
            <person name="Ladd B."/>
            <person name="Jarett J.K."/>
            <person name="Geller-Mcgrath D.E."/>
            <person name="Sieber C.M.K."/>
            <person name="Emerson J.B."/>
            <person name="Anantharaman K."/>
            <person name="Thomas B.C."/>
            <person name="Malmstrom R."/>
            <person name="Stieglmeier M."/>
            <person name="Klingl A."/>
            <person name="Woyke T."/>
            <person name="Ryan C.M."/>
            <person name="Banfield J.F."/>
        </authorList>
    </citation>
    <scope>NUCLEOTIDE SEQUENCE [LARGE SCALE GENOMIC DNA]</scope>
</reference>
<dbReference type="InterPro" id="IPR020084">
    <property type="entry name" value="NUDIX_hydrolase_CS"/>
</dbReference>
<evidence type="ECO:0000259" key="3">
    <source>
        <dbReference type="PROSITE" id="PS51462"/>
    </source>
</evidence>
<dbReference type="PROSITE" id="PS00893">
    <property type="entry name" value="NUDIX_BOX"/>
    <property type="match status" value="1"/>
</dbReference>
<evidence type="ECO:0000313" key="4">
    <source>
        <dbReference type="EMBL" id="PIT90295.1"/>
    </source>
</evidence>
<gene>
    <name evidence="4" type="ORF">COU22_02985</name>
</gene>
<dbReference type="GO" id="GO:0016787">
    <property type="term" value="F:hydrolase activity"/>
    <property type="evidence" value="ECO:0007669"/>
    <property type="project" value="UniProtKB-KW"/>
</dbReference>
<comment type="caution">
    <text evidence="4">The sequence shown here is derived from an EMBL/GenBank/DDBJ whole genome shotgun (WGS) entry which is preliminary data.</text>
</comment>
<dbReference type="PROSITE" id="PS51462">
    <property type="entry name" value="NUDIX"/>
    <property type="match status" value="1"/>
</dbReference>
<accession>A0A2M6WC65</accession>
<dbReference type="Gene3D" id="3.90.79.10">
    <property type="entry name" value="Nucleoside Triphosphate Pyrophosphohydrolase"/>
    <property type="match status" value="1"/>
</dbReference>
<feature type="domain" description="Nudix hydrolase" evidence="3">
    <location>
        <begin position="4"/>
        <end position="130"/>
    </location>
</feature>
<keyword evidence="2" id="KW-0378">Hydrolase</keyword>
<proteinExistence type="predicted"/>
<protein>
    <recommendedName>
        <fullName evidence="3">Nudix hydrolase domain-containing protein</fullName>
    </recommendedName>
</protein>
<dbReference type="PANTHER" id="PTHR43046:SF14">
    <property type="entry name" value="MUTT_NUDIX FAMILY PROTEIN"/>
    <property type="match status" value="1"/>
</dbReference>
<dbReference type="InterPro" id="IPR015797">
    <property type="entry name" value="NUDIX_hydrolase-like_dom_sf"/>
</dbReference>
<dbReference type="Proteomes" id="UP000230543">
    <property type="component" value="Unassembled WGS sequence"/>
</dbReference>
<evidence type="ECO:0000256" key="1">
    <source>
        <dbReference type="ARBA" id="ARBA00001946"/>
    </source>
</evidence>
<dbReference type="InterPro" id="IPR000086">
    <property type="entry name" value="NUDIX_hydrolase_dom"/>
</dbReference>
<evidence type="ECO:0000313" key="5">
    <source>
        <dbReference type="Proteomes" id="UP000230543"/>
    </source>
</evidence>
<dbReference type="AlphaFoldDB" id="A0A2M6WC65"/>
<sequence length="148" mass="17348">MVFKKRQVSKVIIINNQGNYLLQLRDGNPCIDFPFHWTLVGGVVDAGEDHRQAIVRELREELGLIYNELDYFMDFQFNNTVQHIYILKDEIKVSKIDLSEGVSVKWFTYLELRGIKIAFNYHDIIRRFHNGDRFCPGSGSRKKILSPK</sequence>
<dbReference type="PANTHER" id="PTHR43046">
    <property type="entry name" value="GDP-MANNOSE MANNOSYL HYDROLASE"/>
    <property type="match status" value="1"/>
</dbReference>